<dbReference type="SMART" id="SM00919">
    <property type="entry name" value="Malic_M"/>
    <property type="match status" value="1"/>
</dbReference>
<dbReference type="NCBIfam" id="NF010052">
    <property type="entry name" value="PRK13529.1"/>
    <property type="match status" value="1"/>
</dbReference>
<keyword evidence="10" id="KW-1185">Reference proteome</keyword>
<proteinExistence type="inferred from homology"/>
<organism evidence="10 11">
    <name type="scientific">Agrilus planipennis</name>
    <name type="common">Emerald ash borer</name>
    <name type="synonym">Agrilus marcopoli</name>
    <dbReference type="NCBI Taxonomy" id="224129"/>
    <lineage>
        <taxon>Eukaryota</taxon>
        <taxon>Metazoa</taxon>
        <taxon>Ecdysozoa</taxon>
        <taxon>Arthropoda</taxon>
        <taxon>Hexapoda</taxon>
        <taxon>Insecta</taxon>
        <taxon>Pterygota</taxon>
        <taxon>Neoptera</taxon>
        <taxon>Endopterygota</taxon>
        <taxon>Coleoptera</taxon>
        <taxon>Polyphaga</taxon>
        <taxon>Elateriformia</taxon>
        <taxon>Buprestoidea</taxon>
        <taxon>Buprestidae</taxon>
        <taxon>Agrilinae</taxon>
        <taxon>Agrilus</taxon>
    </lineage>
</organism>
<dbReference type="Proteomes" id="UP000192223">
    <property type="component" value="Unplaced"/>
</dbReference>
<dbReference type="GeneID" id="108738647"/>
<dbReference type="InterPro" id="IPR001891">
    <property type="entry name" value="Malic_OxRdtase"/>
</dbReference>
<dbReference type="PANTHER" id="PTHR23406:SF90">
    <property type="entry name" value="MALIC ENZYME-RELATED"/>
    <property type="match status" value="1"/>
</dbReference>
<feature type="binding site" evidence="7">
    <location>
        <position position="317"/>
    </location>
    <ligand>
        <name>a divalent metal cation</name>
        <dbReference type="ChEBI" id="CHEBI:60240"/>
    </ligand>
</feature>
<keyword evidence="3 7" id="KW-0479">Metal-binding</keyword>
<protein>
    <submittedName>
        <fullName evidence="11">NADP-dependent malic enzyme-like isoform X1</fullName>
    </submittedName>
</protein>
<name>A0A1W4X4C3_AGRPL</name>
<dbReference type="GO" id="GO:0051287">
    <property type="term" value="F:NAD binding"/>
    <property type="evidence" value="ECO:0007669"/>
    <property type="project" value="InterPro"/>
</dbReference>
<dbReference type="Gene3D" id="3.40.50.10380">
    <property type="entry name" value="Malic enzyme, N-terminal domain"/>
    <property type="match status" value="1"/>
</dbReference>
<dbReference type="GO" id="GO:0005739">
    <property type="term" value="C:mitochondrion"/>
    <property type="evidence" value="ECO:0007669"/>
    <property type="project" value="TreeGrafter"/>
</dbReference>
<dbReference type="Pfam" id="PF03949">
    <property type="entry name" value="Malic_M"/>
    <property type="match status" value="1"/>
</dbReference>
<comment type="cofactor">
    <cofactor evidence="1">
        <name>Mn(2+)</name>
        <dbReference type="ChEBI" id="CHEBI:29035"/>
    </cofactor>
</comment>
<dbReference type="PRINTS" id="PR00072">
    <property type="entry name" value="MALOXRDTASE"/>
</dbReference>
<dbReference type="OrthoDB" id="5365701at2759"/>
<feature type="binding site" evidence="6">
    <location>
        <position position="502"/>
    </location>
    <ligand>
        <name>(S)-malate</name>
        <dbReference type="ChEBI" id="CHEBI:15589"/>
    </ligand>
</feature>
<sequence length="631" mass="69799">MLPAVSRSLLSNGPTSRIVLTSCRHGIIGVAPCNNSTSFENGLQRCKFHSVGGKIISPSQVKGIDHLRDPRLNKGLAFTLEERQLLGIHGLQPPRFKTQEEQIEICQESVRRYNDDLNKYLYLAELQDRNEKLFFGLLMENVEELMPIVYTPTVGLACQKFGLIYRRPRGLFITINDRGHILDVLKNWPEESVRCVCVTDGQRILGLGDLGAQGMGIPVGKLALYTALAGIPPYQCLPVLLDVGTNNENLLEDPLYVGLRHKRVTGVDYDEFVDEFMEAVVRRYGQNTLIQFEDFASPNAFKFLNKYRNQYCTFNDDIQGTASVVLAGVQAAQRVTGKTLPQNKFVFFGAGAAALGIASLIAQAMVMEGLSLQQARDQIWMMDIDGLVTKDRDPKSLLGGLGHFAKDKPPLRTLIDVVNEVKPQVLIGASTAAGTFTPEVLNSMAKTNERPIIFALSNPTSKAECTAEQAFIHTQGRCLFSSGSPFPPVEYEGKIYKTGQGNNAYIFPGVALGILATGMYHIKEEVFLIAAKAVAETLTPAELESGTLYPPLKQIQNVSMHIAVKLCEYAYEKGLASVYPEPQDKMAWVKTKIFSYKYEPSLPDTYQWPEADTVKPKREIKPVTVHGATKA</sequence>
<feature type="active site" description="Proton donor" evidence="5">
    <location>
        <position position="150"/>
    </location>
</feature>
<evidence type="ECO:0000256" key="4">
    <source>
        <dbReference type="ARBA" id="ARBA00023002"/>
    </source>
</evidence>
<evidence type="ECO:0000256" key="6">
    <source>
        <dbReference type="PIRSR" id="PIRSR000106-2"/>
    </source>
</evidence>
<comment type="cofactor">
    <cofactor evidence="7">
        <name>Mg(2+)</name>
        <dbReference type="ChEBI" id="CHEBI:18420"/>
    </cofactor>
    <cofactor evidence="7">
        <name>Mn(2+)</name>
        <dbReference type="ChEBI" id="CHEBI:29035"/>
    </cofactor>
    <text evidence="7">Divalent metal cations. Prefers magnesium or manganese.</text>
</comment>
<dbReference type="Gene3D" id="3.40.50.720">
    <property type="entry name" value="NAD(P)-binding Rossmann-like Domain"/>
    <property type="match status" value="1"/>
</dbReference>
<feature type="binding site" evidence="6">
    <location>
        <position position="203"/>
    </location>
    <ligand>
        <name>(S)-malate</name>
        <dbReference type="ChEBI" id="CHEBI:15589"/>
    </ligand>
</feature>
<feature type="domain" description="Malic enzyme N-terminal" evidence="9">
    <location>
        <begin position="127"/>
        <end position="308"/>
    </location>
</feature>
<accession>A0A1W4X4C3</accession>
<dbReference type="PANTHER" id="PTHR23406">
    <property type="entry name" value="MALIC ENZYME-RELATED"/>
    <property type="match status" value="1"/>
</dbReference>
<evidence type="ECO:0000256" key="2">
    <source>
        <dbReference type="ARBA" id="ARBA00008785"/>
    </source>
</evidence>
<evidence type="ECO:0000256" key="7">
    <source>
        <dbReference type="PIRSR" id="PIRSR000106-3"/>
    </source>
</evidence>
<evidence type="ECO:0000259" key="9">
    <source>
        <dbReference type="SMART" id="SM01274"/>
    </source>
</evidence>
<evidence type="ECO:0000259" key="8">
    <source>
        <dbReference type="SMART" id="SM00919"/>
    </source>
</evidence>
<evidence type="ECO:0000256" key="5">
    <source>
        <dbReference type="PIRSR" id="PIRSR000106-1"/>
    </source>
</evidence>
<dbReference type="Pfam" id="PF00390">
    <property type="entry name" value="malic"/>
    <property type="match status" value="1"/>
</dbReference>
<dbReference type="STRING" id="224129.A0A1W4X4C3"/>
<evidence type="ECO:0000313" key="11">
    <source>
        <dbReference type="RefSeq" id="XP_018327662.1"/>
    </source>
</evidence>
<dbReference type="PIRSF" id="PIRSF000106">
    <property type="entry name" value="ME"/>
    <property type="match status" value="1"/>
</dbReference>
<comment type="similarity">
    <text evidence="2">Belongs to the malic enzymes family.</text>
</comment>
<feature type="domain" description="Malic enzyme NAD-binding" evidence="8">
    <location>
        <begin position="318"/>
        <end position="571"/>
    </location>
</feature>
<dbReference type="InterPro" id="IPR037062">
    <property type="entry name" value="Malic_N_dom_sf"/>
</dbReference>
<evidence type="ECO:0000256" key="1">
    <source>
        <dbReference type="ARBA" id="ARBA00001936"/>
    </source>
</evidence>
<dbReference type="GO" id="GO:0004473">
    <property type="term" value="F:malate dehydrogenase (decarboxylating) (NADP+) activity"/>
    <property type="evidence" value="ECO:0007669"/>
    <property type="project" value="TreeGrafter"/>
</dbReference>
<reference evidence="11" key="1">
    <citation type="submission" date="2025-08" db="UniProtKB">
        <authorList>
            <consortium name="RefSeq"/>
        </authorList>
    </citation>
    <scope>IDENTIFICATION</scope>
    <source>
        <tissue evidence="11">Entire body</tissue>
    </source>
</reference>
<feature type="active site" description="Proton acceptor" evidence="5">
    <location>
        <position position="221"/>
    </location>
</feature>
<keyword evidence="4" id="KW-0560">Oxidoreductase</keyword>
<feature type="binding site" evidence="6">
    <location>
        <position position="458"/>
    </location>
    <ligand>
        <name>(S)-malate</name>
        <dbReference type="ChEBI" id="CHEBI:15589"/>
    </ligand>
</feature>
<dbReference type="InterPro" id="IPR036291">
    <property type="entry name" value="NAD(P)-bd_dom_sf"/>
</dbReference>
<dbReference type="SMART" id="SM01274">
    <property type="entry name" value="malic"/>
    <property type="match status" value="1"/>
</dbReference>
<dbReference type="CDD" id="cd05312">
    <property type="entry name" value="NAD_bind_1_malic_enz"/>
    <property type="match status" value="1"/>
</dbReference>
<dbReference type="FunFam" id="3.40.50.10380:FF:000008">
    <property type="entry name" value="Malic enzyme"/>
    <property type="match status" value="1"/>
</dbReference>
<dbReference type="InterPro" id="IPR012302">
    <property type="entry name" value="Malic_NAD-bd"/>
</dbReference>
<dbReference type="InterPro" id="IPR046346">
    <property type="entry name" value="Aminoacid_DH-like_N_sf"/>
</dbReference>
<dbReference type="InterPro" id="IPR012301">
    <property type="entry name" value="Malic_N_dom"/>
</dbReference>
<dbReference type="SUPFAM" id="SSF51735">
    <property type="entry name" value="NAD(P)-binding Rossmann-fold domains"/>
    <property type="match status" value="1"/>
</dbReference>
<gene>
    <name evidence="11" type="primary">LOC108738647</name>
</gene>
<dbReference type="KEGG" id="apln:108738647"/>
<feature type="binding site" evidence="7">
    <location>
        <position position="293"/>
    </location>
    <ligand>
        <name>a divalent metal cation</name>
        <dbReference type="ChEBI" id="CHEBI:60240"/>
    </ligand>
</feature>
<dbReference type="InParanoid" id="A0A1W4X4C3"/>
<dbReference type="FunCoup" id="A0A1W4X4C3">
    <property type="interactions" value="792"/>
</dbReference>
<evidence type="ECO:0000256" key="3">
    <source>
        <dbReference type="ARBA" id="ARBA00022723"/>
    </source>
</evidence>
<dbReference type="RefSeq" id="XP_018327662.1">
    <property type="nucleotide sequence ID" value="XM_018472160.1"/>
</dbReference>
<dbReference type="AlphaFoldDB" id="A0A1W4X4C3"/>
<dbReference type="GO" id="GO:0006108">
    <property type="term" value="P:malate metabolic process"/>
    <property type="evidence" value="ECO:0007669"/>
    <property type="project" value="TreeGrafter"/>
</dbReference>
<dbReference type="GO" id="GO:0046872">
    <property type="term" value="F:metal ion binding"/>
    <property type="evidence" value="ECO:0007669"/>
    <property type="project" value="UniProtKB-KW"/>
</dbReference>
<dbReference type="FunFam" id="3.40.50.720:FF:000060">
    <property type="entry name" value="Malic enzyme"/>
    <property type="match status" value="1"/>
</dbReference>
<feature type="binding site" evidence="7">
    <location>
        <position position="294"/>
    </location>
    <ligand>
        <name>a divalent metal cation</name>
        <dbReference type="ChEBI" id="CHEBI:60240"/>
    </ligand>
</feature>
<dbReference type="SUPFAM" id="SSF53223">
    <property type="entry name" value="Aminoacid dehydrogenase-like, N-terminal domain"/>
    <property type="match status" value="1"/>
</dbReference>
<evidence type="ECO:0000313" key="10">
    <source>
        <dbReference type="Proteomes" id="UP000192223"/>
    </source>
</evidence>